<organism evidence="7 8">
    <name type="scientific">Leptotrombidium deliense</name>
    <dbReference type="NCBI Taxonomy" id="299467"/>
    <lineage>
        <taxon>Eukaryota</taxon>
        <taxon>Metazoa</taxon>
        <taxon>Ecdysozoa</taxon>
        <taxon>Arthropoda</taxon>
        <taxon>Chelicerata</taxon>
        <taxon>Arachnida</taxon>
        <taxon>Acari</taxon>
        <taxon>Acariformes</taxon>
        <taxon>Trombidiformes</taxon>
        <taxon>Prostigmata</taxon>
        <taxon>Anystina</taxon>
        <taxon>Parasitengona</taxon>
        <taxon>Trombiculoidea</taxon>
        <taxon>Trombiculidae</taxon>
        <taxon>Leptotrombidium</taxon>
    </lineage>
</organism>
<dbReference type="EMBL" id="NCKV01009211">
    <property type="protein sequence ID" value="RWS22297.1"/>
    <property type="molecule type" value="Genomic_DNA"/>
</dbReference>
<name>A0A443S441_9ACAR</name>
<evidence type="ECO:0000313" key="8">
    <source>
        <dbReference type="Proteomes" id="UP000288716"/>
    </source>
</evidence>
<reference evidence="7 8" key="1">
    <citation type="journal article" date="2018" name="Gigascience">
        <title>Genomes of trombidid mites reveal novel predicted allergens and laterally-transferred genes associated with secondary metabolism.</title>
        <authorList>
            <person name="Dong X."/>
            <person name="Chaisiri K."/>
            <person name="Xia D."/>
            <person name="Armstrong S.D."/>
            <person name="Fang Y."/>
            <person name="Donnelly M.J."/>
            <person name="Kadowaki T."/>
            <person name="McGarry J.W."/>
            <person name="Darby A.C."/>
            <person name="Makepeace B.L."/>
        </authorList>
    </citation>
    <scope>NUCLEOTIDE SEQUENCE [LARGE SCALE GENOMIC DNA]</scope>
    <source>
        <strain evidence="7">UoL-UT</strain>
    </source>
</reference>
<evidence type="ECO:0000313" key="7">
    <source>
        <dbReference type="EMBL" id="RWS22297.1"/>
    </source>
</evidence>
<dbReference type="VEuPathDB" id="VectorBase:LDEU009743"/>
<dbReference type="InterPro" id="IPR017452">
    <property type="entry name" value="GPCR_Rhodpsn_7TM"/>
</dbReference>
<protein>
    <recommendedName>
        <fullName evidence="6">G-protein coupled receptors family 1 profile domain-containing protein</fullName>
    </recommendedName>
</protein>
<keyword evidence="2 5" id="KW-0812">Transmembrane</keyword>
<evidence type="ECO:0000256" key="4">
    <source>
        <dbReference type="ARBA" id="ARBA00023136"/>
    </source>
</evidence>
<comment type="caution">
    <text evidence="7">The sequence shown here is derived from an EMBL/GenBank/DDBJ whole genome shotgun (WGS) entry which is preliminary data.</text>
</comment>
<evidence type="ECO:0000259" key="6">
    <source>
        <dbReference type="PROSITE" id="PS50262"/>
    </source>
</evidence>
<keyword evidence="3 5" id="KW-1133">Transmembrane helix</keyword>
<feature type="transmembrane region" description="Helical" evidence="5">
    <location>
        <begin position="29"/>
        <end position="50"/>
    </location>
</feature>
<keyword evidence="8" id="KW-1185">Reference proteome</keyword>
<dbReference type="CDD" id="cd00637">
    <property type="entry name" value="7tm_classA_rhodopsin-like"/>
    <property type="match status" value="1"/>
</dbReference>
<keyword evidence="4 5" id="KW-0472">Membrane</keyword>
<dbReference type="SUPFAM" id="SSF81321">
    <property type="entry name" value="Family A G protein-coupled receptor-like"/>
    <property type="match status" value="1"/>
</dbReference>
<feature type="domain" description="G-protein coupled receptors family 1 profile" evidence="6">
    <location>
        <begin position="45"/>
        <end position="76"/>
    </location>
</feature>
<evidence type="ECO:0000256" key="3">
    <source>
        <dbReference type="ARBA" id="ARBA00022989"/>
    </source>
</evidence>
<dbReference type="GO" id="GO:0016020">
    <property type="term" value="C:membrane"/>
    <property type="evidence" value="ECO:0007669"/>
    <property type="project" value="UniProtKB-SubCell"/>
</dbReference>
<evidence type="ECO:0000256" key="1">
    <source>
        <dbReference type="ARBA" id="ARBA00004370"/>
    </source>
</evidence>
<sequence>MEKKELTFNMSVANLETNRQHYIIDMQGIVYLIGMITVGIVAILGNVIVVKIIVCEKRIRSAIFYLIANMALSDAICGVNYIKKYNVNINFHLNIQSDEHHATLRK</sequence>
<dbReference type="PROSITE" id="PS50262">
    <property type="entry name" value="G_PROTEIN_RECEP_F1_2"/>
    <property type="match status" value="1"/>
</dbReference>
<dbReference type="AlphaFoldDB" id="A0A443S441"/>
<accession>A0A443S441</accession>
<evidence type="ECO:0000256" key="2">
    <source>
        <dbReference type="ARBA" id="ARBA00022692"/>
    </source>
</evidence>
<comment type="subcellular location">
    <subcellularLocation>
        <location evidence="1">Membrane</location>
    </subcellularLocation>
</comment>
<dbReference type="Gene3D" id="1.20.1070.10">
    <property type="entry name" value="Rhodopsin 7-helix transmembrane proteins"/>
    <property type="match status" value="1"/>
</dbReference>
<proteinExistence type="predicted"/>
<evidence type="ECO:0000256" key="5">
    <source>
        <dbReference type="SAM" id="Phobius"/>
    </source>
</evidence>
<gene>
    <name evidence="7" type="ORF">B4U80_14900</name>
</gene>
<dbReference type="Proteomes" id="UP000288716">
    <property type="component" value="Unassembled WGS sequence"/>
</dbReference>
<feature type="transmembrane region" description="Helical" evidence="5">
    <location>
        <begin position="62"/>
        <end position="82"/>
    </location>
</feature>